<protein>
    <submittedName>
        <fullName evidence="2">Hemerythrin</fullName>
    </submittedName>
</protein>
<sequence length="182" mass="21511">MNAIDLMMEEHKYIKRMLFVVRKSCFKVVEGEAINYEDFNSMISFIRNFADSHHHKKEEVMLFNKMVEEIGETAEKVIKHGMLVEHDLGRFYIKSLEEALEDYKGGNKEAILDIIANAISYTHLLERHIDKEDKVIYKFAQRELNENILKNIDNECVEFENINSTVKEENISILESLEMKYR</sequence>
<gene>
    <name evidence="2" type="ORF">psyc5s11_21970</name>
</gene>
<dbReference type="Proteomes" id="UP000824633">
    <property type="component" value="Chromosome"/>
</dbReference>
<dbReference type="EMBL" id="AP024849">
    <property type="protein sequence ID" value="BCZ46130.1"/>
    <property type="molecule type" value="Genomic_DNA"/>
</dbReference>
<dbReference type="PANTHER" id="PTHR39966:SF1">
    <property type="entry name" value="HEMERYTHRIN-LIKE DOMAIN-CONTAINING PROTEIN"/>
    <property type="match status" value="1"/>
</dbReference>
<dbReference type="Pfam" id="PF01814">
    <property type="entry name" value="Hemerythrin"/>
    <property type="match status" value="1"/>
</dbReference>
<keyword evidence="3" id="KW-1185">Reference proteome</keyword>
<evidence type="ECO:0000313" key="3">
    <source>
        <dbReference type="Proteomes" id="UP000824633"/>
    </source>
</evidence>
<proteinExistence type="predicted"/>
<dbReference type="Gene3D" id="1.20.120.520">
    <property type="entry name" value="nmb1532 protein domain like"/>
    <property type="match status" value="1"/>
</dbReference>
<evidence type="ECO:0000313" key="2">
    <source>
        <dbReference type="EMBL" id="BCZ46130.1"/>
    </source>
</evidence>
<dbReference type="InterPro" id="IPR012312">
    <property type="entry name" value="Hemerythrin-like"/>
</dbReference>
<evidence type="ECO:0000259" key="1">
    <source>
        <dbReference type="Pfam" id="PF01814"/>
    </source>
</evidence>
<accession>A0ABN6IYQ3</accession>
<organism evidence="2 3">
    <name type="scientific">Clostridium gelidum</name>
    <dbReference type="NCBI Taxonomy" id="704125"/>
    <lineage>
        <taxon>Bacteria</taxon>
        <taxon>Bacillati</taxon>
        <taxon>Bacillota</taxon>
        <taxon>Clostridia</taxon>
        <taxon>Eubacteriales</taxon>
        <taxon>Clostridiaceae</taxon>
        <taxon>Clostridium</taxon>
    </lineage>
</organism>
<name>A0ABN6IYQ3_9CLOT</name>
<dbReference type="RefSeq" id="WP_224037651.1">
    <property type="nucleotide sequence ID" value="NZ_AP024849.1"/>
</dbReference>
<reference evidence="3" key="1">
    <citation type="submission" date="2021-07" db="EMBL/GenBank/DDBJ databases">
        <title>Complete genome sequencing of a Clostridium isolate.</title>
        <authorList>
            <person name="Ueki A."/>
            <person name="Tonouchi A."/>
        </authorList>
    </citation>
    <scope>NUCLEOTIDE SEQUENCE [LARGE SCALE GENOMIC DNA]</scope>
    <source>
        <strain evidence="3">C5S11</strain>
    </source>
</reference>
<dbReference type="PANTHER" id="PTHR39966">
    <property type="entry name" value="BLL2471 PROTEIN-RELATED"/>
    <property type="match status" value="1"/>
</dbReference>
<feature type="domain" description="Hemerythrin-like" evidence="1">
    <location>
        <begin position="3"/>
        <end position="139"/>
    </location>
</feature>